<evidence type="ECO:0000256" key="2">
    <source>
        <dbReference type="SAM" id="MobiDB-lite"/>
    </source>
</evidence>
<dbReference type="WBParaSite" id="Gr19_v10_g15141.t1">
    <property type="protein sequence ID" value="Gr19_v10_g15141.t1"/>
    <property type="gene ID" value="Gr19_v10_g15141"/>
</dbReference>
<reference evidence="4" key="1">
    <citation type="submission" date="2022-11" db="UniProtKB">
        <authorList>
            <consortium name="WormBaseParasite"/>
        </authorList>
    </citation>
    <scope>IDENTIFICATION</scope>
</reference>
<feature type="region of interest" description="Disordered" evidence="2">
    <location>
        <begin position="41"/>
        <end position="68"/>
    </location>
</feature>
<feature type="compositionally biased region" description="Polar residues" evidence="2">
    <location>
        <begin position="101"/>
        <end position="111"/>
    </location>
</feature>
<evidence type="ECO:0000256" key="1">
    <source>
        <dbReference type="SAM" id="Coils"/>
    </source>
</evidence>
<accession>A0A914H8A7</accession>
<feature type="region of interest" description="Disordered" evidence="2">
    <location>
        <begin position="99"/>
        <end position="129"/>
    </location>
</feature>
<organism evidence="3 4">
    <name type="scientific">Globodera rostochiensis</name>
    <name type="common">Golden nematode worm</name>
    <name type="synonym">Heterodera rostochiensis</name>
    <dbReference type="NCBI Taxonomy" id="31243"/>
    <lineage>
        <taxon>Eukaryota</taxon>
        <taxon>Metazoa</taxon>
        <taxon>Ecdysozoa</taxon>
        <taxon>Nematoda</taxon>
        <taxon>Chromadorea</taxon>
        <taxon>Rhabditida</taxon>
        <taxon>Tylenchina</taxon>
        <taxon>Tylenchomorpha</taxon>
        <taxon>Tylenchoidea</taxon>
        <taxon>Heteroderidae</taxon>
        <taxon>Heteroderinae</taxon>
        <taxon>Globodera</taxon>
    </lineage>
</organism>
<dbReference type="AlphaFoldDB" id="A0A914H8A7"/>
<feature type="region of interest" description="Disordered" evidence="2">
    <location>
        <begin position="382"/>
        <end position="403"/>
    </location>
</feature>
<protein>
    <submittedName>
        <fullName evidence="4">Uncharacterized protein</fullName>
    </submittedName>
</protein>
<keyword evidence="3" id="KW-1185">Reference proteome</keyword>
<evidence type="ECO:0000313" key="4">
    <source>
        <dbReference type="WBParaSite" id="Gr19_v10_g15141.t1"/>
    </source>
</evidence>
<name>A0A914H8A7_GLORO</name>
<sequence>MAGRWNHQQQQAEVVDPLMASIRKHRSLEGVHQLLLDNPSCSSAPSMFPPPPPPFSEPPEPNHHQHHHFTDHPVKFVNTTSSLLQPMLFPSTLYHHHHNPSGYTHPTSTINDHPHQFPPAAPSQHQSRWMPPSIGSVPQGMHPRQKGMAPLLSKADGDNPTTAWPLRTEESLQASVLYQPVSAHTILQQVDLDPRALRREFAALCDRFNYLAATVRTFWAPELRRERHRWREQCRRFNELEQRLSLTTSEAQMLRTELQAIRRDEHRQLEDRHPTLPRDFTEIRYTMHEWQTLKAKLERSELSVAERTREMSEWELRAKGAEEQKAELERRAEHLARTGAANEAQMKLFQEDLEVLRGKLETKNQQLETRERERKRLETELEMSRTEVRDQQHRAQDSERRGAQLTHQIDKLERELRERDLQLERLRKRMQEPEAARAEAELHQRLDNALEDRKKLEQLVDQLRAQNDVEQHQQFEQFRIDCEQLEMSIHCLKKELADRHVLISSQNEKIAQLDNAIAKQQLLEENGGDTKTEAQKQTAARECSNGGGGEGDGDQQQIELDRTRRDMDRLLERVRELEREKRQRQHQTAADGMEEMNGNGKMPAGSSTMSGVSGSTEERTTDALKHRIHELEEALQESVGITSEREKALAEQKKLCQKLSDQVTELFEAGGGAAVSQHQRQLRDALNALAEARSRLEEERLRSQQTVGTVRKELGMALVAEKEAAIALVHSCYEHDGIAPQAVQERLEQMHRQKERLRHALLTSTTGCGGGEKQQEELTRALGTAPPTAAVAAAAPVGHAGRQQQFSQPISIQTSSNICGFPHAQLQHPPPLGMSAPASLTYYGGGVNNAPHQQLEDFGGGAIASLVDEEGIWA</sequence>
<proteinExistence type="predicted"/>
<feature type="region of interest" description="Disordered" evidence="2">
    <location>
        <begin position="525"/>
        <end position="615"/>
    </location>
</feature>
<feature type="compositionally biased region" description="Low complexity" evidence="2">
    <location>
        <begin position="605"/>
        <end position="615"/>
    </location>
</feature>
<keyword evidence="1" id="KW-0175">Coiled coil</keyword>
<dbReference type="Proteomes" id="UP000887572">
    <property type="component" value="Unplaced"/>
</dbReference>
<feature type="compositionally biased region" description="Pro residues" evidence="2">
    <location>
        <begin position="47"/>
        <end position="59"/>
    </location>
</feature>
<feature type="compositionally biased region" description="Basic and acidic residues" evidence="2">
    <location>
        <begin position="559"/>
        <end position="581"/>
    </location>
</feature>
<feature type="coiled-coil region" evidence="1">
    <location>
        <begin position="675"/>
        <end position="706"/>
    </location>
</feature>
<evidence type="ECO:0000313" key="3">
    <source>
        <dbReference type="Proteomes" id="UP000887572"/>
    </source>
</evidence>